<keyword evidence="2" id="KW-0812">Transmembrane</keyword>
<dbReference type="Proteomes" id="UP000622860">
    <property type="component" value="Unassembled WGS sequence"/>
</dbReference>
<protein>
    <recommendedName>
        <fullName evidence="5">Type VII secretion protein EssB</fullName>
    </recommendedName>
</protein>
<keyword evidence="4" id="KW-1185">Reference proteome</keyword>
<dbReference type="RefSeq" id="WP_188453581.1">
    <property type="nucleotide sequence ID" value="NZ_BMFR01000001.1"/>
</dbReference>
<gene>
    <name evidence="3" type="ORF">GCM10011398_03040</name>
</gene>
<dbReference type="AlphaFoldDB" id="A0A917H005"/>
<keyword evidence="2" id="KW-0472">Membrane</keyword>
<reference evidence="3" key="1">
    <citation type="journal article" date="2014" name="Int. J. Syst. Evol. Microbiol.">
        <title>Complete genome sequence of Corynebacterium casei LMG S-19264T (=DSM 44701T), isolated from a smear-ripened cheese.</title>
        <authorList>
            <consortium name="US DOE Joint Genome Institute (JGI-PGF)"/>
            <person name="Walter F."/>
            <person name="Albersmeier A."/>
            <person name="Kalinowski J."/>
            <person name="Ruckert C."/>
        </authorList>
    </citation>
    <scope>NUCLEOTIDE SEQUENCE</scope>
    <source>
        <strain evidence="3">CGMCC 1.12754</strain>
    </source>
</reference>
<feature type="coiled-coil region" evidence="1">
    <location>
        <begin position="404"/>
        <end position="431"/>
    </location>
</feature>
<dbReference type="Pfam" id="PF10140">
    <property type="entry name" value="YukC"/>
    <property type="match status" value="1"/>
</dbReference>
<accession>A0A917H005</accession>
<feature type="transmembrane region" description="Helical" evidence="2">
    <location>
        <begin position="220"/>
        <end position="238"/>
    </location>
</feature>
<evidence type="ECO:0000313" key="3">
    <source>
        <dbReference type="EMBL" id="GGG63041.1"/>
    </source>
</evidence>
<keyword evidence="2" id="KW-1133">Transmembrane helix</keyword>
<dbReference type="Gene3D" id="1.10.510.10">
    <property type="entry name" value="Transferase(Phosphotransferase) domain 1"/>
    <property type="match status" value="1"/>
</dbReference>
<organism evidence="3 4">
    <name type="scientific">Virgibacillus oceani</name>
    <dbReference type="NCBI Taxonomy" id="1479511"/>
    <lineage>
        <taxon>Bacteria</taxon>
        <taxon>Bacillati</taxon>
        <taxon>Bacillota</taxon>
        <taxon>Bacilli</taxon>
        <taxon>Bacillales</taxon>
        <taxon>Bacillaceae</taxon>
        <taxon>Virgibacillus</taxon>
    </lineage>
</organism>
<evidence type="ECO:0000256" key="1">
    <source>
        <dbReference type="SAM" id="Coils"/>
    </source>
</evidence>
<name>A0A917H005_9BACI</name>
<evidence type="ECO:0000256" key="2">
    <source>
        <dbReference type="SAM" id="Phobius"/>
    </source>
</evidence>
<evidence type="ECO:0000313" key="4">
    <source>
        <dbReference type="Proteomes" id="UP000622860"/>
    </source>
</evidence>
<comment type="caution">
    <text evidence="3">The sequence shown here is derived from an EMBL/GenBank/DDBJ whole genome shotgun (WGS) entry which is preliminary data.</text>
</comment>
<reference evidence="3" key="2">
    <citation type="submission" date="2020-09" db="EMBL/GenBank/DDBJ databases">
        <authorList>
            <person name="Sun Q."/>
            <person name="Zhou Y."/>
        </authorList>
    </citation>
    <scope>NUCLEOTIDE SEQUENCE</scope>
    <source>
        <strain evidence="3">CGMCC 1.12754</strain>
    </source>
</reference>
<proteinExistence type="predicted"/>
<feature type="coiled-coil region" evidence="1">
    <location>
        <begin position="247"/>
        <end position="274"/>
    </location>
</feature>
<keyword evidence="1" id="KW-0175">Coiled coil</keyword>
<dbReference type="InterPro" id="IPR018778">
    <property type="entry name" value="T7SS_EssB"/>
</dbReference>
<sequence length="455" mass="51161">MTDKFELNDGNIKKNSDTVTFEIPREKTNIAAEEQLEELKRDASLFLTCKGYVVDESTVHIEYSINSGFKSLINYVSSNRDLKCKIARNILAVDDLFGTQYTTILHPDNIYVDKSGQIKFAHRGIRSVLPPKEYSSSQLLQDLKNVFLYLFNASGDQDMIIHIQSATSINQLSNALELAPISNYNQPNSTTGLQAETKKTQSKNAVKPFNNKMATGKRSLIIGTAIGLILGMVLVYFVKVVPSSTTASTKATELNEQEDENEALRKQLKNEETIVKGYRFAIAGKTKEAIASFESIEPLDESEKSLLAEQYFKINTLESLTKLIEMDDLYLVKAVGKLVGLNSKEANEKILSIESDKPEIIIEQAWLNKDYKQVLEIYKTITDNKRAKLLAANSYIETDKPKESLKLAKALKNQKLQLASLQKEKKLVKADDSLKKDEKEDKLKSIDKAIDKLKK</sequence>
<evidence type="ECO:0008006" key="5">
    <source>
        <dbReference type="Google" id="ProtNLM"/>
    </source>
</evidence>
<dbReference type="EMBL" id="BMFR01000001">
    <property type="protein sequence ID" value="GGG63041.1"/>
    <property type="molecule type" value="Genomic_DNA"/>
</dbReference>